<evidence type="ECO:0000313" key="1">
    <source>
        <dbReference type="EMBL" id="QHV97292.1"/>
    </source>
</evidence>
<keyword evidence="2" id="KW-1185">Reference proteome</keyword>
<accession>A0A6P1VYW4</accession>
<evidence type="ECO:0000313" key="2">
    <source>
        <dbReference type="Proteomes" id="UP000464577"/>
    </source>
</evidence>
<dbReference type="EMBL" id="CP045997">
    <property type="protein sequence ID" value="QHV97292.1"/>
    <property type="molecule type" value="Genomic_DNA"/>
</dbReference>
<reference evidence="1 2" key="1">
    <citation type="submission" date="2019-11" db="EMBL/GenBank/DDBJ databases">
        <title>Spirosoma endbachense sp. nov., isolated from a natural salt meadow.</title>
        <authorList>
            <person name="Rojas J."/>
            <person name="Ambika Manirajan B."/>
            <person name="Ratering S."/>
            <person name="Suarez C."/>
            <person name="Geissler-Plaum R."/>
            <person name="Schnell S."/>
        </authorList>
    </citation>
    <scope>NUCLEOTIDE SEQUENCE [LARGE SCALE GENOMIC DNA]</scope>
    <source>
        <strain evidence="1 2">I-24</strain>
    </source>
</reference>
<dbReference type="Proteomes" id="UP000464577">
    <property type="component" value="Chromosome"/>
</dbReference>
<name>A0A6P1VYW4_9BACT</name>
<gene>
    <name evidence="1" type="ORF">GJR95_20785</name>
</gene>
<dbReference type="RefSeq" id="WP_162387703.1">
    <property type="nucleotide sequence ID" value="NZ_CP045997.1"/>
</dbReference>
<dbReference type="AlphaFoldDB" id="A0A6P1VYW4"/>
<proteinExistence type="predicted"/>
<sequence>MLTLTISETLTIRLYDSIKELPANLQLEAKQYAILQSALATTTEELASRKERVALLLQFDQQAEYQLEAYNYNLSERFLAEGYNPAELEWACYLYAINGEPVQDHSEDALRDYIKLIKEQGFTGEQIQESLGAINEQMLAETKRYYPKRVGKGKFNNLVRYRDYALALLEQFEHGTEESRAAFDRTMLGLLAMQKPINLKDSPENGLVALEKSQFKLYTTLIECGCAEPEKLTVFQFYGWIEVLEERSEQQLSRLNPPVKK</sequence>
<protein>
    <submittedName>
        <fullName evidence="1">Uncharacterized protein</fullName>
    </submittedName>
</protein>
<organism evidence="1 2">
    <name type="scientific">Spirosoma endbachense</name>
    <dbReference type="NCBI Taxonomy" id="2666025"/>
    <lineage>
        <taxon>Bacteria</taxon>
        <taxon>Pseudomonadati</taxon>
        <taxon>Bacteroidota</taxon>
        <taxon>Cytophagia</taxon>
        <taxon>Cytophagales</taxon>
        <taxon>Cytophagaceae</taxon>
        <taxon>Spirosoma</taxon>
    </lineage>
</organism>
<dbReference type="KEGG" id="senf:GJR95_20785"/>